<feature type="region of interest" description="Disordered" evidence="6">
    <location>
        <begin position="1"/>
        <end position="36"/>
    </location>
</feature>
<dbReference type="PANTHER" id="PTHR43806:SF11">
    <property type="entry name" value="CEREVISIN-RELATED"/>
    <property type="match status" value="1"/>
</dbReference>
<comment type="caution">
    <text evidence="5">Lacks conserved residue(s) required for the propagation of feature annotation.</text>
</comment>
<dbReference type="EMBL" id="MIKF01000001">
    <property type="protein sequence ID" value="RTE85327.1"/>
    <property type="molecule type" value="Genomic_DNA"/>
</dbReference>
<dbReference type="PROSITE" id="PS00138">
    <property type="entry name" value="SUBTILASE_SER"/>
    <property type="match status" value="1"/>
</dbReference>
<evidence type="ECO:0000256" key="4">
    <source>
        <dbReference type="ARBA" id="ARBA00022825"/>
    </source>
</evidence>
<dbReference type="InterPro" id="IPR036852">
    <property type="entry name" value="Peptidase_S8/S53_dom_sf"/>
</dbReference>
<evidence type="ECO:0000313" key="9">
    <source>
        <dbReference type="Proteomes" id="UP000287124"/>
    </source>
</evidence>
<feature type="domain" description="Peptidase S8/S53" evidence="7">
    <location>
        <begin position="24"/>
        <end position="146"/>
    </location>
</feature>
<keyword evidence="2" id="KW-0645">Protease</keyword>
<reference evidence="8 9" key="1">
    <citation type="submission" date="2017-06" db="EMBL/GenBank/DDBJ databases">
        <title>Comparative genomic analysis of Ambrosia Fusariam Clade fungi.</title>
        <authorList>
            <person name="Stajich J.E."/>
            <person name="Carrillo J."/>
            <person name="Kijimoto T."/>
            <person name="Eskalen A."/>
            <person name="O'Donnell K."/>
            <person name="Kasson M."/>
        </authorList>
    </citation>
    <scope>NUCLEOTIDE SEQUENCE [LARGE SCALE GENOMIC DNA]</scope>
    <source>
        <strain evidence="8 9">UCR1854</strain>
    </source>
</reference>
<keyword evidence="4" id="KW-0720">Serine protease</keyword>
<dbReference type="Pfam" id="PF00082">
    <property type="entry name" value="Peptidase_S8"/>
    <property type="match status" value="1"/>
</dbReference>
<dbReference type="InterPro" id="IPR000209">
    <property type="entry name" value="Peptidase_S8/S53_dom"/>
</dbReference>
<protein>
    <recommendedName>
        <fullName evidence="7">Peptidase S8/S53 domain-containing protein</fullName>
    </recommendedName>
</protein>
<dbReference type="PROSITE" id="PS51892">
    <property type="entry name" value="SUBTILASE"/>
    <property type="match status" value="1"/>
</dbReference>
<dbReference type="Proteomes" id="UP000287124">
    <property type="component" value="Unassembled WGS sequence"/>
</dbReference>
<dbReference type="GO" id="GO:0006508">
    <property type="term" value="P:proteolysis"/>
    <property type="evidence" value="ECO:0007669"/>
    <property type="project" value="UniProtKB-KW"/>
</dbReference>
<evidence type="ECO:0000259" key="7">
    <source>
        <dbReference type="Pfam" id="PF00082"/>
    </source>
</evidence>
<comment type="similarity">
    <text evidence="1 5">Belongs to the peptidase S8 family.</text>
</comment>
<gene>
    <name evidence="8" type="ORF">BHE90_000076</name>
</gene>
<evidence type="ECO:0000313" key="8">
    <source>
        <dbReference type="EMBL" id="RTE85327.1"/>
    </source>
</evidence>
<evidence type="ECO:0000256" key="5">
    <source>
        <dbReference type="PROSITE-ProRule" id="PRU01240"/>
    </source>
</evidence>
<accession>A0A430MBD8</accession>
<dbReference type="SUPFAM" id="SSF52743">
    <property type="entry name" value="Subtilisin-like"/>
    <property type="match status" value="1"/>
</dbReference>
<evidence type="ECO:0000256" key="6">
    <source>
        <dbReference type="SAM" id="MobiDB-lite"/>
    </source>
</evidence>
<dbReference type="PANTHER" id="PTHR43806">
    <property type="entry name" value="PEPTIDASE S8"/>
    <property type="match status" value="1"/>
</dbReference>
<keyword evidence="9" id="KW-1185">Reference proteome</keyword>
<dbReference type="Gene3D" id="3.40.50.200">
    <property type="entry name" value="Peptidase S8/S53 domain"/>
    <property type="match status" value="1"/>
</dbReference>
<comment type="caution">
    <text evidence="8">The sequence shown here is derived from an EMBL/GenBank/DDBJ whole genome shotgun (WGS) entry which is preliminary data.</text>
</comment>
<feature type="compositionally biased region" description="Polar residues" evidence="6">
    <location>
        <begin position="22"/>
        <end position="32"/>
    </location>
</feature>
<dbReference type="InterPro" id="IPR050131">
    <property type="entry name" value="Peptidase_S8_subtilisin-like"/>
</dbReference>
<dbReference type="GO" id="GO:0004252">
    <property type="term" value="F:serine-type endopeptidase activity"/>
    <property type="evidence" value="ECO:0007669"/>
    <property type="project" value="InterPro"/>
</dbReference>
<organism evidence="8 9">
    <name type="scientific">Fusarium euwallaceae</name>
    <dbReference type="NCBI Taxonomy" id="1147111"/>
    <lineage>
        <taxon>Eukaryota</taxon>
        <taxon>Fungi</taxon>
        <taxon>Dikarya</taxon>
        <taxon>Ascomycota</taxon>
        <taxon>Pezizomycotina</taxon>
        <taxon>Sordariomycetes</taxon>
        <taxon>Hypocreomycetidae</taxon>
        <taxon>Hypocreales</taxon>
        <taxon>Nectriaceae</taxon>
        <taxon>Fusarium</taxon>
        <taxon>Fusarium solani species complex</taxon>
    </lineage>
</organism>
<evidence type="ECO:0000256" key="3">
    <source>
        <dbReference type="ARBA" id="ARBA00022801"/>
    </source>
</evidence>
<dbReference type="InterPro" id="IPR023828">
    <property type="entry name" value="Peptidase_S8_Ser-AS"/>
</dbReference>
<evidence type="ECO:0000256" key="2">
    <source>
        <dbReference type="ARBA" id="ARBA00022670"/>
    </source>
</evidence>
<name>A0A430MBD8_9HYPO</name>
<sequence length="217" mass="23661">MSSTRSNGSFKFKPESPKHFTPTDTAHFSSRGPTKCSKSCKCEDVVGRIEPDVVAPGVAILSAGSRSTTGNQRSAFKWRYGDSKDGDWFFMSGTSVATPLVAGCVALQKKEKHHPSAALIKALLVNGAVNHSNPGGLVFDYEQGFGLVNVDASIDMIEKGTFVDGGNKFEKSRWNAHLLSNIRKEDEEWKSHEIALPSGRHRLAVRLAYPDPKLSLL</sequence>
<dbReference type="AlphaFoldDB" id="A0A430MBD8"/>
<evidence type="ECO:0000256" key="1">
    <source>
        <dbReference type="ARBA" id="ARBA00011073"/>
    </source>
</evidence>
<keyword evidence="3" id="KW-0378">Hydrolase</keyword>
<proteinExistence type="inferred from homology"/>